<dbReference type="InterPro" id="IPR011032">
    <property type="entry name" value="GroES-like_sf"/>
</dbReference>
<gene>
    <name evidence="4" type="ORF">FHP25_20940</name>
</gene>
<accession>A0A5C8PJ65</accession>
<reference evidence="4 5" key="1">
    <citation type="submission" date="2019-06" db="EMBL/GenBank/DDBJ databases">
        <title>New taxonomy in bacterial strain CC-CFT640, isolated from vineyard.</title>
        <authorList>
            <person name="Lin S.-Y."/>
            <person name="Tsai C.-F."/>
            <person name="Young C.-C."/>
        </authorList>
    </citation>
    <scope>NUCLEOTIDE SEQUENCE [LARGE SCALE GENOMIC DNA]</scope>
    <source>
        <strain evidence="4 5">CC-CFT640</strain>
    </source>
</reference>
<dbReference type="NCBIfam" id="TIGR02824">
    <property type="entry name" value="quinone_pig3"/>
    <property type="match status" value="1"/>
</dbReference>
<evidence type="ECO:0000259" key="3">
    <source>
        <dbReference type="SMART" id="SM00829"/>
    </source>
</evidence>
<dbReference type="SUPFAM" id="SSF51735">
    <property type="entry name" value="NAD(P)-binding Rossmann-fold domains"/>
    <property type="match status" value="1"/>
</dbReference>
<dbReference type="AlphaFoldDB" id="A0A5C8PJ65"/>
<comment type="caution">
    <text evidence="4">The sequence shown here is derived from an EMBL/GenBank/DDBJ whole genome shotgun (WGS) entry which is preliminary data.</text>
</comment>
<dbReference type="PANTHER" id="PTHR48106">
    <property type="entry name" value="QUINONE OXIDOREDUCTASE PIG3-RELATED"/>
    <property type="match status" value="1"/>
</dbReference>
<dbReference type="InterPro" id="IPR036291">
    <property type="entry name" value="NAD(P)-bd_dom_sf"/>
</dbReference>
<dbReference type="Pfam" id="PF00107">
    <property type="entry name" value="ADH_zinc_N"/>
    <property type="match status" value="1"/>
</dbReference>
<dbReference type="InterPro" id="IPR013154">
    <property type="entry name" value="ADH-like_N"/>
</dbReference>
<dbReference type="OrthoDB" id="9780520at2"/>
<dbReference type="Pfam" id="PF08240">
    <property type="entry name" value="ADH_N"/>
    <property type="match status" value="1"/>
</dbReference>
<dbReference type="SUPFAM" id="SSF50129">
    <property type="entry name" value="GroES-like"/>
    <property type="match status" value="1"/>
</dbReference>
<evidence type="ECO:0000256" key="2">
    <source>
        <dbReference type="ARBA" id="ARBA00023002"/>
    </source>
</evidence>
<feature type="domain" description="Enoyl reductase (ER)" evidence="3">
    <location>
        <begin position="18"/>
        <end position="331"/>
    </location>
</feature>
<dbReference type="SMART" id="SM00829">
    <property type="entry name" value="PKS_ER"/>
    <property type="match status" value="1"/>
</dbReference>
<evidence type="ECO:0000313" key="5">
    <source>
        <dbReference type="Proteomes" id="UP000321638"/>
    </source>
</evidence>
<dbReference type="PANTHER" id="PTHR48106:SF8">
    <property type="entry name" value="OS02G0805600 PROTEIN"/>
    <property type="match status" value="1"/>
</dbReference>
<proteinExistence type="predicted"/>
<organism evidence="4 5">
    <name type="scientific">Vineibacter terrae</name>
    <dbReference type="NCBI Taxonomy" id="2586908"/>
    <lineage>
        <taxon>Bacteria</taxon>
        <taxon>Pseudomonadati</taxon>
        <taxon>Pseudomonadota</taxon>
        <taxon>Alphaproteobacteria</taxon>
        <taxon>Hyphomicrobiales</taxon>
        <taxon>Vineibacter</taxon>
    </lineage>
</organism>
<evidence type="ECO:0000256" key="1">
    <source>
        <dbReference type="ARBA" id="ARBA00022857"/>
    </source>
</evidence>
<dbReference type="Proteomes" id="UP000321638">
    <property type="component" value="Unassembled WGS sequence"/>
</dbReference>
<dbReference type="RefSeq" id="WP_147848927.1">
    <property type="nucleotide sequence ID" value="NZ_VDUZ01000025.1"/>
</dbReference>
<dbReference type="GO" id="GO:0016651">
    <property type="term" value="F:oxidoreductase activity, acting on NAD(P)H"/>
    <property type="evidence" value="ECO:0007669"/>
    <property type="project" value="TreeGrafter"/>
</dbReference>
<dbReference type="InterPro" id="IPR014189">
    <property type="entry name" value="Quinone_OxRdtase_PIG3"/>
</dbReference>
<protein>
    <submittedName>
        <fullName evidence="4">NAD(P)H-quinone oxidoreductase</fullName>
    </submittedName>
</protein>
<evidence type="ECO:0000313" key="4">
    <source>
        <dbReference type="EMBL" id="TXL73405.1"/>
    </source>
</evidence>
<dbReference type="Gene3D" id="3.40.50.720">
    <property type="entry name" value="NAD(P)-binding Rossmann-like Domain"/>
    <property type="match status" value="1"/>
</dbReference>
<dbReference type="Gene3D" id="3.90.180.10">
    <property type="entry name" value="Medium-chain alcohol dehydrogenases, catalytic domain"/>
    <property type="match status" value="1"/>
</dbReference>
<dbReference type="CDD" id="cd05276">
    <property type="entry name" value="p53_inducible_oxidoreductase"/>
    <property type="match status" value="1"/>
</dbReference>
<keyword evidence="1" id="KW-0521">NADP</keyword>
<keyword evidence="5" id="KW-1185">Reference proteome</keyword>
<keyword evidence="2" id="KW-0560">Oxidoreductase</keyword>
<dbReference type="EMBL" id="VDUZ01000025">
    <property type="protein sequence ID" value="TXL73405.1"/>
    <property type="molecule type" value="Genomic_DNA"/>
</dbReference>
<sequence>MTGTLPPDMTAIAVRAPGGPEMLEPRRLPMPVPGAGEVLIKVAAAGVNRGDMVQRQGHYPPPPGAPDTPGLEVAGEVVALGAGVARWRPGDRVCALVAGGGYAEYCLAHASHTLPQPKGLSAVEAASMPETVMTVWTNVFDAGRLQAGETLLVHGGASGIGTTAIQMARALGARVFATAGSVEKCATCEKLGADRAINYRTQDFVAAVNAFTDGHGVDVILDMVGGDYIERNLAAAAPLGRIVWIAFLKGSRAEINLAPMMLKRLTLTGSTLRGRRIEEKAAIASAVEARIWPLIEAGQVKPVIEATFPLADAAKAHVLMEAGTHTGKIILTA</sequence>
<dbReference type="InterPro" id="IPR020843">
    <property type="entry name" value="ER"/>
</dbReference>
<name>A0A5C8PJ65_9HYPH</name>
<dbReference type="GO" id="GO:0070402">
    <property type="term" value="F:NADPH binding"/>
    <property type="evidence" value="ECO:0007669"/>
    <property type="project" value="TreeGrafter"/>
</dbReference>
<dbReference type="InterPro" id="IPR013149">
    <property type="entry name" value="ADH-like_C"/>
</dbReference>